<reference evidence="2 3" key="1">
    <citation type="journal article" date="2017" name="Curr. Biol.">
        <title>Genome architecture and evolution of a unichromosomal asexual nematode.</title>
        <authorList>
            <person name="Fradin H."/>
            <person name="Zegar C."/>
            <person name="Gutwein M."/>
            <person name="Lucas J."/>
            <person name="Kovtun M."/>
            <person name="Corcoran D."/>
            <person name="Baugh L.R."/>
            <person name="Kiontke K."/>
            <person name="Gunsalus K."/>
            <person name="Fitch D.H."/>
            <person name="Piano F."/>
        </authorList>
    </citation>
    <scope>NUCLEOTIDE SEQUENCE [LARGE SCALE GENOMIC DNA]</scope>
    <source>
        <strain evidence="2">PF1309</strain>
    </source>
</reference>
<evidence type="ECO:0000313" key="3">
    <source>
        <dbReference type="Proteomes" id="UP000218231"/>
    </source>
</evidence>
<keyword evidence="3" id="KW-1185">Reference proteome</keyword>
<evidence type="ECO:0000313" key="2">
    <source>
        <dbReference type="EMBL" id="PAV93150.1"/>
    </source>
</evidence>
<organism evidence="2 3">
    <name type="scientific">Diploscapter pachys</name>
    <dbReference type="NCBI Taxonomy" id="2018661"/>
    <lineage>
        <taxon>Eukaryota</taxon>
        <taxon>Metazoa</taxon>
        <taxon>Ecdysozoa</taxon>
        <taxon>Nematoda</taxon>
        <taxon>Chromadorea</taxon>
        <taxon>Rhabditida</taxon>
        <taxon>Rhabditina</taxon>
        <taxon>Rhabditomorpha</taxon>
        <taxon>Rhabditoidea</taxon>
        <taxon>Rhabditidae</taxon>
        <taxon>Diploscapter</taxon>
    </lineage>
</organism>
<dbReference type="Proteomes" id="UP000218231">
    <property type="component" value="Unassembled WGS sequence"/>
</dbReference>
<proteinExistence type="predicted"/>
<dbReference type="EMBL" id="LIAE01005675">
    <property type="protein sequence ID" value="PAV93150.1"/>
    <property type="molecule type" value="Genomic_DNA"/>
</dbReference>
<evidence type="ECO:0000256" key="1">
    <source>
        <dbReference type="SAM" id="MobiDB-lite"/>
    </source>
</evidence>
<gene>
    <name evidence="2" type="ORF">WR25_17687</name>
</gene>
<protein>
    <submittedName>
        <fullName evidence="2">Uncharacterized protein</fullName>
    </submittedName>
</protein>
<name>A0A2A2M3W3_9BILA</name>
<comment type="caution">
    <text evidence="2">The sequence shown here is derived from an EMBL/GenBank/DDBJ whole genome shotgun (WGS) entry which is preliminary data.</text>
</comment>
<dbReference type="AlphaFoldDB" id="A0A2A2M3W3"/>
<feature type="region of interest" description="Disordered" evidence="1">
    <location>
        <begin position="89"/>
        <end position="192"/>
    </location>
</feature>
<feature type="compositionally biased region" description="Polar residues" evidence="1">
    <location>
        <begin position="144"/>
        <end position="167"/>
    </location>
</feature>
<feature type="compositionally biased region" description="Basic and acidic residues" evidence="1">
    <location>
        <begin position="99"/>
        <end position="117"/>
    </location>
</feature>
<feature type="compositionally biased region" description="Low complexity" evidence="1">
    <location>
        <begin position="168"/>
        <end position="182"/>
    </location>
</feature>
<sequence>MDEYVRVEGFFTAPQKPISQIQQPQEGVSGDQQVLAAPTEQKIISDCVVHLQFNRDQPQSGIECSIIADIFESVQCSLKAEKRKSISQIQPELQQVQPKVEEKPTDSTIQEKPKDVGISEQISTPSEQIQPISSEQPSISAPETIQQDQSSQPEASKDVSTSEQISTPSEQIQPQIIDQPSITRNSKGAGKT</sequence>
<accession>A0A2A2M3W3</accession>
<feature type="compositionally biased region" description="Low complexity" evidence="1">
    <location>
        <begin position="125"/>
        <end position="143"/>
    </location>
</feature>